<dbReference type="RefSeq" id="WP_139086188.1">
    <property type="nucleotide sequence ID" value="NZ_VDFR01000071.1"/>
</dbReference>
<gene>
    <name evidence="3" type="ORF">FHE65_16060</name>
    <name evidence="2" type="ORF">FHE65_31440</name>
</gene>
<keyword evidence="1" id="KW-0472">Membrane</keyword>
<dbReference type="EMBL" id="VDFR01000206">
    <property type="protein sequence ID" value="TNC31201.1"/>
    <property type="molecule type" value="Genomic_DNA"/>
</dbReference>
<name>A0A5C4MIV5_9ACTN</name>
<evidence type="ECO:0000313" key="4">
    <source>
        <dbReference type="Proteomes" id="UP000306740"/>
    </source>
</evidence>
<keyword evidence="1" id="KW-1133">Transmembrane helix</keyword>
<reference evidence="3 4" key="1">
    <citation type="submission" date="2019-05" db="EMBL/GenBank/DDBJ databases">
        <title>Mumia sp. nov., isolated from the intestinal contents of plateau pika (Ochotona curzoniae) in the Qinghai-Tibet plateau of China.</title>
        <authorList>
            <person name="Tian Z."/>
        </authorList>
    </citation>
    <scope>NUCLEOTIDE SEQUENCE [LARGE SCALE GENOMIC DNA]</scope>
    <source>
        <strain evidence="4">527</strain>
        <strain evidence="3">Z527</strain>
    </source>
</reference>
<keyword evidence="1" id="KW-0812">Transmembrane</keyword>
<feature type="transmembrane region" description="Helical" evidence="1">
    <location>
        <begin position="181"/>
        <end position="206"/>
    </location>
</feature>
<evidence type="ECO:0000313" key="2">
    <source>
        <dbReference type="EMBL" id="TNC31201.1"/>
    </source>
</evidence>
<dbReference type="OrthoDB" id="3830451at2"/>
<comment type="caution">
    <text evidence="3">The sequence shown here is derived from an EMBL/GenBank/DDBJ whole genome shotgun (WGS) entry which is preliminary data.</text>
</comment>
<protein>
    <submittedName>
        <fullName evidence="3">Uncharacterized protein</fullName>
    </submittedName>
</protein>
<proteinExistence type="predicted"/>
<evidence type="ECO:0000313" key="3">
    <source>
        <dbReference type="EMBL" id="TNC44938.1"/>
    </source>
</evidence>
<dbReference type="Proteomes" id="UP000306740">
    <property type="component" value="Unassembled WGS sequence"/>
</dbReference>
<accession>A0A5C4MIV5</accession>
<evidence type="ECO:0000256" key="1">
    <source>
        <dbReference type="SAM" id="Phobius"/>
    </source>
</evidence>
<sequence>MRAARSLGALVVVALAIGAAFLAVHRAEAGTRTAVGDPGDRARSIIETFRSGEHLYVGPEMSSLLTPDQVEQVAAAAEAADPPVYVALVDSHLVAGYDGTHHLLAQLLEGVGDEAVYLVWDGQPRTGYSMTPPQLTGYLSSEMTGKNDLALLRFVDAVESEVTRVEPGERFDYWGGTGGGIAAGLLMVGLGYTLVMLVVGTIRAVAGSSFRLPGRWRDFFWGGS</sequence>
<dbReference type="EMBL" id="VDFR01000071">
    <property type="protein sequence ID" value="TNC44938.1"/>
    <property type="molecule type" value="Genomic_DNA"/>
</dbReference>
<dbReference type="AlphaFoldDB" id="A0A5C4MIV5"/>
<organism evidence="3 4">
    <name type="scientific">Mumia zhuanghuii</name>
    <dbReference type="NCBI Taxonomy" id="2585211"/>
    <lineage>
        <taxon>Bacteria</taxon>
        <taxon>Bacillati</taxon>
        <taxon>Actinomycetota</taxon>
        <taxon>Actinomycetes</taxon>
        <taxon>Propionibacteriales</taxon>
        <taxon>Nocardioidaceae</taxon>
        <taxon>Mumia</taxon>
    </lineage>
</organism>